<comment type="caution">
    <text evidence="2">The sequence shown here is derived from an EMBL/GenBank/DDBJ whole genome shotgun (WGS) entry which is preliminary data.</text>
</comment>
<feature type="compositionally biased region" description="Polar residues" evidence="1">
    <location>
        <begin position="194"/>
        <end position="214"/>
    </location>
</feature>
<dbReference type="RefSeq" id="XP_043006929.1">
    <property type="nucleotide sequence ID" value="XM_043154474.1"/>
</dbReference>
<dbReference type="GeneID" id="66078651"/>
<organism evidence="2 3">
    <name type="scientific">Marasmius oreades</name>
    <name type="common">fairy-ring Marasmius</name>
    <dbReference type="NCBI Taxonomy" id="181124"/>
    <lineage>
        <taxon>Eukaryota</taxon>
        <taxon>Fungi</taxon>
        <taxon>Dikarya</taxon>
        <taxon>Basidiomycota</taxon>
        <taxon>Agaricomycotina</taxon>
        <taxon>Agaricomycetes</taxon>
        <taxon>Agaricomycetidae</taxon>
        <taxon>Agaricales</taxon>
        <taxon>Marasmiineae</taxon>
        <taxon>Marasmiaceae</taxon>
        <taxon>Marasmius</taxon>
    </lineage>
</organism>
<feature type="compositionally biased region" description="Polar residues" evidence="1">
    <location>
        <begin position="243"/>
        <end position="270"/>
    </location>
</feature>
<dbReference type="OrthoDB" id="3056461at2759"/>
<sequence>MSSQLAPGAPKPLGSTTQNPNSNGPMHQPPSFGPHPGSSSDPQIMSIGHSNVQQHTHPGVTLPVHHAPLFANLPSSSAAFFPNRNQPARPTPSLIPNQSEPWRSRDLPPIPPPSPSVDSTMSDGSNDTITPTHTSDAGQTAGSGQYMSPTHSGSAPLSQQQTISFPSQSLNAQHAPSLPAPASHPSHIPPNQPPGSNAQFHDPSNNPSAHQNGSAPYDPNVGTSVPPSFSQPHQTAPEPNVQAGPSGSSSNQDCALPSDQGNQGASSSSNKGKEKELDPTELLREIADSFNRRQKGTGKRSETLSNKVTKKSPGEPYRLVKEDLDYNQKKLLVCLFLWVRILWGLLTVDQCPTIPLPADLDVFDSRFSTEREVEQARSSAPLIDPRLVSLTSRVELIARRRKNSTSVHATTIPETNFDHVRVLLSQFGLEHWRVHLASTPDSLYNKACELIALDSFRQAILSGAFKHMDCPSKLASSRDLHQRLYYHVVFHYFYGIWTSEQSSPGRNRTRNETNAIIKNWLRLAKARKKFLVDNGYPERYQILADPKATSDDEYNPSTEEFEVKKRPERSQAAEIWYRCLDEVMGLGGQFKRSKRRPRHAPLVQKPTVLQMYPTGMPLDYFHPEYYNQLPVHARKLAVLGGENEDNELKGKLRLAFLEDPRLSFATQDAQIEFMEKKMSDEKFFSERFAKVLGSYALNGEYNSDVEMS</sequence>
<feature type="region of interest" description="Disordered" evidence="1">
    <location>
        <begin position="75"/>
        <end position="314"/>
    </location>
</feature>
<feature type="compositionally biased region" description="Low complexity" evidence="1">
    <location>
        <begin position="174"/>
        <end position="186"/>
    </location>
</feature>
<keyword evidence="3" id="KW-1185">Reference proteome</keyword>
<feature type="compositionally biased region" description="Polar residues" evidence="1">
    <location>
        <begin position="14"/>
        <end position="25"/>
    </location>
</feature>
<evidence type="ECO:0000256" key="1">
    <source>
        <dbReference type="SAM" id="MobiDB-lite"/>
    </source>
</evidence>
<name>A0A9P7RVC2_9AGAR</name>
<evidence type="ECO:0000313" key="3">
    <source>
        <dbReference type="Proteomes" id="UP001049176"/>
    </source>
</evidence>
<dbReference type="Proteomes" id="UP001049176">
    <property type="component" value="Chromosome 6"/>
</dbReference>
<dbReference type="EMBL" id="CM032186">
    <property type="protein sequence ID" value="KAG7090459.1"/>
    <property type="molecule type" value="Genomic_DNA"/>
</dbReference>
<feature type="compositionally biased region" description="Basic and acidic residues" evidence="1">
    <location>
        <begin position="271"/>
        <end position="291"/>
    </location>
</feature>
<feature type="compositionally biased region" description="Polar residues" evidence="1">
    <location>
        <begin position="75"/>
        <end position="101"/>
    </location>
</feature>
<feature type="compositionally biased region" description="Polar residues" evidence="1">
    <location>
        <begin position="117"/>
        <end position="172"/>
    </location>
</feature>
<feature type="region of interest" description="Disordered" evidence="1">
    <location>
        <begin position="1"/>
        <end position="63"/>
    </location>
</feature>
<proteinExistence type="predicted"/>
<feature type="compositionally biased region" description="Polar residues" evidence="1">
    <location>
        <begin position="221"/>
        <end position="234"/>
    </location>
</feature>
<gene>
    <name evidence="2" type="ORF">E1B28_009575</name>
</gene>
<dbReference type="KEGG" id="more:E1B28_009575"/>
<evidence type="ECO:0000313" key="2">
    <source>
        <dbReference type="EMBL" id="KAG7090459.1"/>
    </source>
</evidence>
<reference evidence="2" key="1">
    <citation type="journal article" date="2021" name="Genome Biol. Evol.">
        <title>The assembled and annotated genome of the fairy-ring fungus Marasmius oreades.</title>
        <authorList>
            <person name="Hiltunen M."/>
            <person name="Ament-Velasquez S.L."/>
            <person name="Johannesson H."/>
        </authorList>
    </citation>
    <scope>NUCLEOTIDE SEQUENCE</scope>
    <source>
        <strain evidence="2">03SP1</strain>
    </source>
</reference>
<dbReference type="AlphaFoldDB" id="A0A9P7RVC2"/>
<accession>A0A9P7RVC2</accession>
<protein>
    <submittedName>
        <fullName evidence="2">Uncharacterized protein</fullName>
    </submittedName>
</protein>